<dbReference type="GO" id="GO:0005829">
    <property type="term" value="C:cytosol"/>
    <property type="evidence" value="ECO:0007669"/>
    <property type="project" value="UniProtKB-ARBA"/>
</dbReference>
<dbReference type="AlphaFoldDB" id="A0A1I4YJX6"/>
<accession>A0A1I4YJX6</accession>
<dbReference type="RefSeq" id="WP_093406158.1">
    <property type="nucleotide sequence ID" value="NZ_FOVL01000003.1"/>
</dbReference>
<feature type="domain" description="NADP-dependent oxidoreductase" evidence="2">
    <location>
        <begin position="15"/>
        <end position="311"/>
    </location>
</feature>
<evidence type="ECO:0000313" key="4">
    <source>
        <dbReference type="Proteomes" id="UP000199153"/>
    </source>
</evidence>
<name>A0A1I4YJX6_9FLAO</name>
<dbReference type="InterPro" id="IPR050523">
    <property type="entry name" value="AKR_Detox_Biosynth"/>
</dbReference>
<evidence type="ECO:0000313" key="3">
    <source>
        <dbReference type="EMBL" id="SFN38322.1"/>
    </source>
</evidence>
<dbReference type="InterPro" id="IPR023210">
    <property type="entry name" value="NADP_OxRdtase_dom"/>
</dbReference>
<dbReference type="GO" id="GO:0016491">
    <property type="term" value="F:oxidoreductase activity"/>
    <property type="evidence" value="ECO:0007669"/>
    <property type="project" value="UniProtKB-KW"/>
</dbReference>
<dbReference type="EMBL" id="FOVL01000003">
    <property type="protein sequence ID" value="SFN38322.1"/>
    <property type="molecule type" value="Genomic_DNA"/>
</dbReference>
<dbReference type="InterPro" id="IPR036812">
    <property type="entry name" value="NAD(P)_OxRdtase_dom_sf"/>
</dbReference>
<keyword evidence="1" id="KW-0560">Oxidoreductase</keyword>
<keyword evidence="4" id="KW-1185">Reference proteome</keyword>
<evidence type="ECO:0000259" key="2">
    <source>
        <dbReference type="Pfam" id="PF00248"/>
    </source>
</evidence>
<gene>
    <name evidence="3" type="ORF">SAMN05660413_00797</name>
</gene>
<dbReference type="Proteomes" id="UP000199153">
    <property type="component" value="Unassembled WGS sequence"/>
</dbReference>
<dbReference type="SUPFAM" id="SSF51430">
    <property type="entry name" value="NAD(P)-linked oxidoreductase"/>
    <property type="match status" value="1"/>
</dbReference>
<dbReference type="OrthoDB" id="9773828at2"/>
<dbReference type="CDD" id="cd19081">
    <property type="entry name" value="AKR_AKR9C1"/>
    <property type="match status" value="1"/>
</dbReference>
<dbReference type="PANTHER" id="PTHR43364">
    <property type="entry name" value="NADH-SPECIFIC METHYLGLYOXAL REDUCTASE-RELATED"/>
    <property type="match status" value="1"/>
</dbReference>
<evidence type="ECO:0000256" key="1">
    <source>
        <dbReference type="ARBA" id="ARBA00023002"/>
    </source>
</evidence>
<dbReference type="Gene3D" id="3.20.20.100">
    <property type="entry name" value="NADP-dependent oxidoreductase domain"/>
    <property type="match status" value="1"/>
</dbReference>
<dbReference type="PANTHER" id="PTHR43364:SF6">
    <property type="entry name" value="OXIDOREDUCTASE-RELATED"/>
    <property type="match status" value="1"/>
</dbReference>
<dbReference type="STRING" id="287099.SAMN05660413_00797"/>
<dbReference type="FunFam" id="3.20.20.100:FF:000004">
    <property type="entry name" value="Oxidoreductase, aldo/keto reductase"/>
    <property type="match status" value="1"/>
</dbReference>
<sequence length="317" mass="35771">MLKKQLGNTSIQAPPIIFGGNVFGWTLNEEESFKMLDELLDRGYDMIDTADVYSRWADGVEAGTSEKIIGKWIKDRRVRDKITIATKGGSSMQQGGPKNTSKNYILKATEDSLKRLQIDYIDLYFTHSDDGETPVEETLEAYQELIKAGKVKHIGASNFSHSRLQESLDVAKEKKLPKYEVYQPEYNLMARENFESWGRRFSRENNLGVTPYFALASGFLTGKYRKPSDFEGKDRKMFAEKYLNERGLKVLAVLDKISKKHGVSQAAVALGWLMERPGVTAPIASATKSSHLDAFQEAIELQLTGEEMNSLLRASEY</sequence>
<reference evidence="3 4" key="1">
    <citation type="submission" date="2016-10" db="EMBL/GenBank/DDBJ databases">
        <authorList>
            <person name="de Groot N.N."/>
        </authorList>
    </citation>
    <scope>NUCLEOTIDE SEQUENCE [LARGE SCALE GENOMIC DNA]</scope>
    <source>
        <strain evidence="3 4">DSM 17794</strain>
    </source>
</reference>
<dbReference type="Pfam" id="PF00248">
    <property type="entry name" value="Aldo_ket_red"/>
    <property type="match status" value="1"/>
</dbReference>
<protein>
    <submittedName>
        <fullName evidence="3">Predicted oxidoreductase</fullName>
    </submittedName>
</protein>
<proteinExistence type="predicted"/>
<organism evidence="3 4">
    <name type="scientific">Salegentibacter flavus</name>
    <dbReference type="NCBI Taxonomy" id="287099"/>
    <lineage>
        <taxon>Bacteria</taxon>
        <taxon>Pseudomonadati</taxon>
        <taxon>Bacteroidota</taxon>
        <taxon>Flavobacteriia</taxon>
        <taxon>Flavobacteriales</taxon>
        <taxon>Flavobacteriaceae</taxon>
        <taxon>Salegentibacter</taxon>
    </lineage>
</organism>